<comment type="caution">
    <text evidence="1">The sequence shown here is derived from an EMBL/GenBank/DDBJ whole genome shotgun (WGS) entry which is preliminary data.</text>
</comment>
<keyword evidence="2" id="KW-1185">Reference proteome</keyword>
<protein>
    <submittedName>
        <fullName evidence="1">Uncharacterized protein</fullName>
    </submittedName>
</protein>
<dbReference type="Proteomes" id="UP001519460">
    <property type="component" value="Unassembled WGS sequence"/>
</dbReference>
<proteinExistence type="predicted"/>
<accession>A0ABD0KHR4</accession>
<reference evidence="1 2" key="1">
    <citation type="journal article" date="2023" name="Sci. Data">
        <title>Genome assembly of the Korean intertidal mud-creeper Batillaria attramentaria.</title>
        <authorList>
            <person name="Patra A.K."/>
            <person name="Ho P.T."/>
            <person name="Jun S."/>
            <person name="Lee S.J."/>
            <person name="Kim Y."/>
            <person name="Won Y.J."/>
        </authorList>
    </citation>
    <scope>NUCLEOTIDE SEQUENCE [LARGE SCALE GENOMIC DNA]</scope>
    <source>
        <strain evidence="1">Wonlab-2016</strain>
    </source>
</reference>
<feature type="non-terminal residue" evidence="1">
    <location>
        <position position="1"/>
    </location>
</feature>
<organism evidence="1 2">
    <name type="scientific">Batillaria attramentaria</name>
    <dbReference type="NCBI Taxonomy" id="370345"/>
    <lineage>
        <taxon>Eukaryota</taxon>
        <taxon>Metazoa</taxon>
        <taxon>Spiralia</taxon>
        <taxon>Lophotrochozoa</taxon>
        <taxon>Mollusca</taxon>
        <taxon>Gastropoda</taxon>
        <taxon>Caenogastropoda</taxon>
        <taxon>Sorbeoconcha</taxon>
        <taxon>Cerithioidea</taxon>
        <taxon>Batillariidae</taxon>
        <taxon>Batillaria</taxon>
    </lineage>
</organism>
<dbReference type="EMBL" id="JACVVK020000176">
    <property type="protein sequence ID" value="KAK7486618.1"/>
    <property type="molecule type" value="Genomic_DNA"/>
</dbReference>
<name>A0ABD0KHR4_9CAEN</name>
<sequence length="60" mass="6241">QISRNPPKTLTPPLSAIAAKPLSRSVPEGKISASGLSPILAAVQSDDSSWRHLLAPCHAT</sequence>
<dbReference type="AlphaFoldDB" id="A0ABD0KHR4"/>
<evidence type="ECO:0000313" key="2">
    <source>
        <dbReference type="Proteomes" id="UP001519460"/>
    </source>
</evidence>
<evidence type="ECO:0000313" key="1">
    <source>
        <dbReference type="EMBL" id="KAK7486618.1"/>
    </source>
</evidence>
<gene>
    <name evidence="1" type="ORF">BaRGS_00022143</name>
</gene>